<name>A0A7W3U638_9GAMM</name>
<reference evidence="3 4" key="1">
    <citation type="submission" date="2020-07" db="EMBL/GenBank/DDBJ databases">
        <authorList>
            <person name="Xu S."/>
            <person name="Li A."/>
        </authorList>
    </citation>
    <scope>NUCLEOTIDE SEQUENCE [LARGE SCALE GENOMIC DNA]</scope>
    <source>
        <strain evidence="3 4">SG-8</strain>
    </source>
</reference>
<dbReference type="Gene3D" id="3.90.1150.10">
    <property type="entry name" value="Aspartate Aminotransferase, domain 1"/>
    <property type="match status" value="1"/>
</dbReference>
<sequence>MFATPADVKCLDCAAHGPRLRSVHAAALAAVDAGRMPWRAGNDAWLASIERVRALAADLFDGDPEGVAMLHSVGHAMSLAARNLPLERGESVLVLDAQFPSNLLPWQHRCAQVGARVVRAVRRVGQDWTGAVLDALEANPSVRIAALPHAHWHDGALLDMDAIAGRCRARGIALVLDLSQSLGVLRVDIDRWQPQFVASVGHKWLLGGYGLAWLWVAPHWRRHGEPLEQHWFARDHDAAMASPLQLPPFRDGARRFDAGAVAHGQLLAMAEAALGQLKAWGVDAVHQALARRTGAFDAALHAGGAGDWSTPGHAPHVLGLRPPRDRLDAVAAALSQRGAVFTQRHGVLRIAPYLQVTVADMHGLARAAASAR</sequence>
<dbReference type="Pfam" id="PF00266">
    <property type="entry name" value="Aminotran_5"/>
    <property type="match status" value="1"/>
</dbReference>
<comment type="caution">
    <text evidence="3">The sequence shown here is derived from an EMBL/GenBank/DDBJ whole genome shotgun (WGS) entry which is preliminary data.</text>
</comment>
<dbReference type="Proteomes" id="UP000552587">
    <property type="component" value="Unassembled WGS sequence"/>
</dbReference>
<evidence type="ECO:0000256" key="1">
    <source>
        <dbReference type="ARBA" id="ARBA00022898"/>
    </source>
</evidence>
<dbReference type="AlphaFoldDB" id="A0A7W3U638"/>
<dbReference type="InterPro" id="IPR000192">
    <property type="entry name" value="Aminotrans_V_dom"/>
</dbReference>
<keyword evidence="4" id="KW-1185">Reference proteome</keyword>
<dbReference type="InterPro" id="IPR015422">
    <property type="entry name" value="PyrdxlP-dep_Trfase_small"/>
</dbReference>
<dbReference type="Gene3D" id="3.40.640.10">
    <property type="entry name" value="Type I PLP-dependent aspartate aminotransferase-like (Major domain)"/>
    <property type="match status" value="1"/>
</dbReference>
<keyword evidence="3" id="KW-0032">Aminotransferase</keyword>
<accession>A0A7W3U638</accession>
<dbReference type="InterPro" id="IPR015424">
    <property type="entry name" value="PyrdxlP-dep_Trfase"/>
</dbReference>
<dbReference type="GO" id="GO:0008483">
    <property type="term" value="F:transaminase activity"/>
    <property type="evidence" value="ECO:0007669"/>
    <property type="project" value="UniProtKB-KW"/>
</dbReference>
<evidence type="ECO:0000313" key="4">
    <source>
        <dbReference type="Proteomes" id="UP000552587"/>
    </source>
</evidence>
<protein>
    <submittedName>
        <fullName evidence="3">Aminotransferase class V-fold PLP-dependent enzyme</fullName>
    </submittedName>
</protein>
<proteinExistence type="predicted"/>
<dbReference type="InterPro" id="IPR015421">
    <property type="entry name" value="PyrdxlP-dep_Trfase_major"/>
</dbReference>
<evidence type="ECO:0000259" key="2">
    <source>
        <dbReference type="Pfam" id="PF00266"/>
    </source>
</evidence>
<gene>
    <name evidence="3" type="ORF">H4F99_14220</name>
</gene>
<evidence type="ECO:0000313" key="3">
    <source>
        <dbReference type="EMBL" id="MBB1089637.1"/>
    </source>
</evidence>
<dbReference type="PANTHER" id="PTHR43586">
    <property type="entry name" value="CYSTEINE DESULFURASE"/>
    <property type="match status" value="1"/>
</dbReference>
<organism evidence="3 4">
    <name type="scientific">Marilutibacter penaei</name>
    <dbReference type="NCBI Taxonomy" id="2759900"/>
    <lineage>
        <taxon>Bacteria</taxon>
        <taxon>Pseudomonadati</taxon>
        <taxon>Pseudomonadota</taxon>
        <taxon>Gammaproteobacteria</taxon>
        <taxon>Lysobacterales</taxon>
        <taxon>Lysobacteraceae</taxon>
        <taxon>Marilutibacter</taxon>
    </lineage>
</organism>
<keyword evidence="1" id="KW-0663">Pyridoxal phosphate</keyword>
<dbReference type="EMBL" id="JACHTE010000011">
    <property type="protein sequence ID" value="MBB1089637.1"/>
    <property type="molecule type" value="Genomic_DNA"/>
</dbReference>
<dbReference type="PANTHER" id="PTHR43586:SF15">
    <property type="entry name" value="BLR3095 PROTEIN"/>
    <property type="match status" value="1"/>
</dbReference>
<dbReference type="SUPFAM" id="SSF53383">
    <property type="entry name" value="PLP-dependent transferases"/>
    <property type="match status" value="1"/>
</dbReference>
<feature type="domain" description="Aminotransferase class V" evidence="2">
    <location>
        <begin position="47"/>
        <end position="293"/>
    </location>
</feature>
<keyword evidence="3" id="KW-0808">Transferase</keyword>